<sequence length="68" mass="7820">MNVITSYLHAHYAGTQTSLGYFFDDPHAQGIYFYVAMILYYYILPVPFIIPVILAGLFSLLIFKLLKL</sequence>
<reference evidence="2 3" key="1">
    <citation type="journal article" date="2015" name="Nature">
        <title>rRNA introns, odd ribosomes, and small enigmatic genomes across a large radiation of phyla.</title>
        <authorList>
            <person name="Brown C.T."/>
            <person name="Hug L.A."/>
            <person name="Thomas B.C."/>
            <person name="Sharon I."/>
            <person name="Castelle C.J."/>
            <person name="Singh A."/>
            <person name="Wilkins M.J."/>
            <person name="Williams K.H."/>
            <person name="Banfield J.F."/>
        </authorList>
    </citation>
    <scope>NUCLEOTIDE SEQUENCE [LARGE SCALE GENOMIC DNA]</scope>
</reference>
<keyword evidence="1" id="KW-1133">Transmembrane helix</keyword>
<gene>
    <name evidence="2" type="ORF">UY22_C0024G0013</name>
</gene>
<evidence type="ECO:0000256" key="1">
    <source>
        <dbReference type="SAM" id="Phobius"/>
    </source>
</evidence>
<keyword evidence="1" id="KW-0472">Membrane</keyword>
<name>A0A0G1UFJ0_9BACT</name>
<feature type="transmembrane region" description="Helical" evidence="1">
    <location>
        <begin position="31"/>
        <end position="63"/>
    </location>
</feature>
<dbReference type="EMBL" id="LCPE01000024">
    <property type="protein sequence ID" value="KKU92947.1"/>
    <property type="molecule type" value="Genomic_DNA"/>
</dbReference>
<protein>
    <submittedName>
        <fullName evidence="2">Uncharacterized protein</fullName>
    </submittedName>
</protein>
<keyword evidence="1" id="KW-0812">Transmembrane</keyword>
<dbReference type="AlphaFoldDB" id="A0A0G1UFJ0"/>
<dbReference type="Proteomes" id="UP000034877">
    <property type="component" value="Unassembled WGS sequence"/>
</dbReference>
<proteinExistence type="predicted"/>
<evidence type="ECO:0000313" key="3">
    <source>
        <dbReference type="Proteomes" id="UP000034877"/>
    </source>
</evidence>
<accession>A0A0G1UFJ0</accession>
<comment type="caution">
    <text evidence="2">The sequence shown here is derived from an EMBL/GenBank/DDBJ whole genome shotgun (WGS) entry which is preliminary data.</text>
</comment>
<organism evidence="2 3">
    <name type="scientific">Candidatus Amesbacteria bacterium GW2011_GWC1_48_10</name>
    <dbReference type="NCBI Taxonomy" id="1618365"/>
    <lineage>
        <taxon>Bacteria</taxon>
        <taxon>Candidatus Amesiibacteriota</taxon>
    </lineage>
</organism>
<evidence type="ECO:0000313" key="2">
    <source>
        <dbReference type="EMBL" id="KKU92947.1"/>
    </source>
</evidence>